<name>A0ABQ6CD14_9HYPH</name>
<accession>A0ABQ6CD14</accession>
<dbReference type="PANTHER" id="PTHR31157:SF1">
    <property type="entry name" value="SCP DOMAIN-CONTAINING PROTEIN"/>
    <property type="match status" value="1"/>
</dbReference>
<dbReference type="PANTHER" id="PTHR31157">
    <property type="entry name" value="SCP DOMAIN-CONTAINING PROTEIN"/>
    <property type="match status" value="1"/>
</dbReference>
<keyword evidence="1" id="KW-0732">Signal</keyword>
<dbReference type="Proteomes" id="UP001156882">
    <property type="component" value="Unassembled WGS sequence"/>
</dbReference>
<gene>
    <name evidence="3" type="ORF">GCM10007874_07040</name>
</gene>
<dbReference type="InterPro" id="IPR035940">
    <property type="entry name" value="CAP_sf"/>
</dbReference>
<feature type="chain" id="PRO_5047362915" description="SCP domain-containing protein" evidence="1">
    <location>
        <begin position="22"/>
        <end position="193"/>
    </location>
</feature>
<reference evidence="4" key="1">
    <citation type="journal article" date="2019" name="Int. J. Syst. Evol. Microbiol.">
        <title>The Global Catalogue of Microorganisms (GCM) 10K type strain sequencing project: providing services to taxonomists for standard genome sequencing and annotation.</title>
        <authorList>
            <consortium name="The Broad Institute Genomics Platform"/>
            <consortium name="The Broad Institute Genome Sequencing Center for Infectious Disease"/>
            <person name="Wu L."/>
            <person name="Ma J."/>
        </authorList>
    </citation>
    <scope>NUCLEOTIDE SEQUENCE [LARGE SCALE GENOMIC DNA]</scope>
    <source>
        <strain evidence="4">NBRC 101365</strain>
    </source>
</reference>
<sequence>MSYFKAVLAAALCLGFGSCGGTVIQGPLKGSYARGPVSFSASAARDWLARYRASKGLPDVALDGRLNAFAQAQANAMAAHNELSHSVGGSFSDRVRSANLYGAGENVSYGPRNVPDAMRLWQNSPGHNANLLLPRATRFGIAIAQSGGTVYWAMVVAGDPPAANETPIFGEGPTVRVARRQPDTGVLGGLFGN</sequence>
<feature type="signal peptide" evidence="1">
    <location>
        <begin position="1"/>
        <end position="21"/>
    </location>
</feature>
<dbReference type="Pfam" id="PF00188">
    <property type="entry name" value="CAP"/>
    <property type="match status" value="1"/>
</dbReference>
<dbReference type="PROSITE" id="PS51257">
    <property type="entry name" value="PROKAR_LIPOPROTEIN"/>
    <property type="match status" value="1"/>
</dbReference>
<evidence type="ECO:0000313" key="3">
    <source>
        <dbReference type="EMBL" id="GLS17689.1"/>
    </source>
</evidence>
<protein>
    <recommendedName>
        <fullName evidence="2">SCP domain-containing protein</fullName>
    </recommendedName>
</protein>
<dbReference type="InterPro" id="IPR014044">
    <property type="entry name" value="CAP_dom"/>
</dbReference>
<evidence type="ECO:0000256" key="1">
    <source>
        <dbReference type="SAM" id="SignalP"/>
    </source>
</evidence>
<dbReference type="SUPFAM" id="SSF55797">
    <property type="entry name" value="PR-1-like"/>
    <property type="match status" value="1"/>
</dbReference>
<evidence type="ECO:0000313" key="4">
    <source>
        <dbReference type="Proteomes" id="UP001156882"/>
    </source>
</evidence>
<proteinExistence type="predicted"/>
<feature type="domain" description="SCP" evidence="2">
    <location>
        <begin position="50"/>
        <end position="153"/>
    </location>
</feature>
<evidence type="ECO:0000259" key="2">
    <source>
        <dbReference type="Pfam" id="PF00188"/>
    </source>
</evidence>
<dbReference type="EMBL" id="BSPC01000005">
    <property type="protein sequence ID" value="GLS17689.1"/>
    <property type="molecule type" value="Genomic_DNA"/>
</dbReference>
<keyword evidence="4" id="KW-1185">Reference proteome</keyword>
<organism evidence="3 4">
    <name type="scientific">Labrys miyagiensis</name>
    <dbReference type="NCBI Taxonomy" id="346912"/>
    <lineage>
        <taxon>Bacteria</taxon>
        <taxon>Pseudomonadati</taxon>
        <taxon>Pseudomonadota</taxon>
        <taxon>Alphaproteobacteria</taxon>
        <taxon>Hyphomicrobiales</taxon>
        <taxon>Xanthobacteraceae</taxon>
        <taxon>Labrys</taxon>
    </lineage>
</organism>
<dbReference type="CDD" id="cd05379">
    <property type="entry name" value="CAP_bacterial"/>
    <property type="match status" value="1"/>
</dbReference>
<comment type="caution">
    <text evidence="3">The sequence shown here is derived from an EMBL/GenBank/DDBJ whole genome shotgun (WGS) entry which is preliminary data.</text>
</comment>
<dbReference type="Gene3D" id="3.40.33.10">
    <property type="entry name" value="CAP"/>
    <property type="match status" value="1"/>
</dbReference>
<dbReference type="RefSeq" id="WP_284310494.1">
    <property type="nucleotide sequence ID" value="NZ_BSPC01000005.1"/>
</dbReference>